<proteinExistence type="predicted"/>
<organism evidence="1 2">
    <name type="scientific">Nematocida parisii (strain ERTm3)</name>
    <name type="common">Nematode killer fungus</name>
    <dbReference type="NCBI Taxonomy" id="935791"/>
    <lineage>
        <taxon>Eukaryota</taxon>
        <taxon>Fungi</taxon>
        <taxon>Fungi incertae sedis</taxon>
        <taxon>Microsporidia</taxon>
        <taxon>Nematocida</taxon>
    </lineage>
</organism>
<dbReference type="OrthoDB" id="26525at2759"/>
<evidence type="ECO:0008006" key="3">
    <source>
        <dbReference type="Google" id="ProtNLM"/>
    </source>
</evidence>
<dbReference type="FunCoup" id="I3EF21">
    <property type="interactions" value="72"/>
</dbReference>
<dbReference type="EMBL" id="GL870880">
    <property type="protein sequence ID" value="EIJ87818.1"/>
    <property type="molecule type" value="Genomic_DNA"/>
</dbReference>
<dbReference type="STRING" id="935791.I3EF21"/>
<evidence type="ECO:0000313" key="2">
    <source>
        <dbReference type="Proteomes" id="UP000002872"/>
    </source>
</evidence>
<dbReference type="InParanoid" id="I3EF21"/>
<dbReference type="Proteomes" id="UP000002872">
    <property type="component" value="Unassembled WGS sequence"/>
</dbReference>
<dbReference type="OMA" id="QAYDINK"/>
<name>I3EF21_NEMP3</name>
<dbReference type="Gene3D" id="1.10.238.10">
    <property type="entry name" value="EF-hand"/>
    <property type="match status" value="1"/>
</dbReference>
<reference evidence="1" key="1">
    <citation type="submission" date="2011-01" db="EMBL/GenBank/DDBJ databases">
        <title>The Genome Sequence of Nematocida parisii strain ERTm3.</title>
        <authorList>
            <consortium name="The Broad Institute Genome Sequencing Platform"/>
            <consortium name="The Broad Institute Genome Sequencing Center for Infectious Disease"/>
            <person name="Cuomo C."/>
            <person name="Troemel E."/>
            <person name="Young S.K."/>
            <person name="Zeng Q."/>
            <person name="Gargeya S."/>
            <person name="Fitzgerald M."/>
            <person name="Haas B."/>
            <person name="Abouelleil A."/>
            <person name="Alvarado L."/>
            <person name="Arachchi H.M."/>
            <person name="Berlin A."/>
            <person name="Chapman S.B."/>
            <person name="Gearin G."/>
            <person name="Goldberg J."/>
            <person name="Griggs A."/>
            <person name="Gujja S."/>
            <person name="Hansen M."/>
            <person name="Heiman D."/>
            <person name="Howarth C."/>
            <person name="Larimer J."/>
            <person name="Lui A."/>
            <person name="MacDonald P.J.P."/>
            <person name="McCowen C."/>
            <person name="Montmayeur A."/>
            <person name="Murphy C."/>
            <person name="Neiman D."/>
            <person name="Pearson M."/>
            <person name="Priest M."/>
            <person name="Roberts A."/>
            <person name="Saif S."/>
            <person name="Shea T."/>
            <person name="Sisk P."/>
            <person name="Stolte C."/>
            <person name="Sykes S."/>
            <person name="Wortman J."/>
            <person name="Nusbaum C."/>
            <person name="Birren B."/>
        </authorList>
    </citation>
    <scope>NUCLEOTIDE SEQUENCE</scope>
    <source>
        <strain evidence="1">ERTm3</strain>
    </source>
</reference>
<dbReference type="InterPro" id="IPR011992">
    <property type="entry name" value="EF-hand-dom_pair"/>
</dbReference>
<accession>I3EF21</accession>
<gene>
    <name evidence="1" type="ORF">NEQG_01890</name>
</gene>
<dbReference type="AlphaFoldDB" id="I3EF21"/>
<dbReference type="SUPFAM" id="SSF47473">
    <property type="entry name" value="EF-hand"/>
    <property type="match status" value="1"/>
</dbReference>
<evidence type="ECO:0000313" key="1">
    <source>
        <dbReference type="EMBL" id="EIJ87818.1"/>
    </source>
</evidence>
<keyword evidence="2" id="KW-1185">Reference proteome</keyword>
<dbReference type="VEuPathDB" id="MicrosporidiaDB:NEQG_01890"/>
<dbReference type="HOGENOM" id="CLU_1855809_0_0_1"/>
<protein>
    <recommendedName>
        <fullName evidence="3">EF-hand domain-containing protein</fullName>
    </recommendedName>
</protein>
<sequence length="138" mass="15590">MNSAVQQVFEIFSDEMNNEYVKRQNILPLLQSLGYIINEQELSTILPYGKELYSLTDIRRMTEDKEIPILTVEDVTKAFQVFDSDKAGKLPVSIVKTILQSGTEGFTEEETDAALSLLNPTPEGIIEYTKTGLLRKDI</sequence>